<dbReference type="EMBL" id="CP019605">
    <property type="protein sequence ID" value="AQP45485.1"/>
    <property type="molecule type" value="Genomic_DNA"/>
</dbReference>
<organism evidence="1 2">
    <name type="scientific">Tessaracoccus flavus</name>
    <dbReference type="NCBI Taxonomy" id="1610493"/>
    <lineage>
        <taxon>Bacteria</taxon>
        <taxon>Bacillati</taxon>
        <taxon>Actinomycetota</taxon>
        <taxon>Actinomycetes</taxon>
        <taxon>Propionibacteriales</taxon>
        <taxon>Propionibacteriaceae</taxon>
        <taxon>Tessaracoccus</taxon>
    </lineage>
</organism>
<proteinExistence type="predicted"/>
<protein>
    <submittedName>
        <fullName evidence="1">Uncharacterized protein</fullName>
    </submittedName>
</protein>
<dbReference type="Proteomes" id="UP000188324">
    <property type="component" value="Chromosome"/>
</dbReference>
<accession>A0A1Q2CHE9</accession>
<sequence length="77" mass="8601">MGNAGQWTASDGRKWRTECDTPQTGRGACRSWAGVDFIKSTQTSSGTTYAWDADWVFNNIVYFDSYNPYPAWPAPSP</sequence>
<dbReference type="STRING" id="1610493.RPIT_12290"/>
<name>A0A1Q2CHE9_9ACTN</name>
<dbReference type="AlphaFoldDB" id="A0A1Q2CHE9"/>
<keyword evidence="2" id="KW-1185">Reference proteome</keyword>
<evidence type="ECO:0000313" key="1">
    <source>
        <dbReference type="EMBL" id="AQP45485.1"/>
    </source>
</evidence>
<gene>
    <name evidence="1" type="ORF">RPIT_12290</name>
</gene>
<evidence type="ECO:0000313" key="2">
    <source>
        <dbReference type="Proteomes" id="UP000188324"/>
    </source>
</evidence>
<reference evidence="1 2" key="1">
    <citation type="journal article" date="2016" name="Int. J. Syst. Evol. Microbiol.">
        <title>Tessaracoccus flavus sp. nov., isolated from the drainage system of a lindane-producing factory.</title>
        <authorList>
            <person name="Kumari R."/>
            <person name="Singh P."/>
            <person name="Schumann P."/>
            <person name="Lal R."/>
        </authorList>
    </citation>
    <scope>NUCLEOTIDE SEQUENCE [LARGE SCALE GENOMIC DNA]</scope>
    <source>
        <strain evidence="1 2">RP1T</strain>
    </source>
</reference>
<dbReference type="KEGG" id="tfl:RPIT_12290"/>